<evidence type="ECO:0000313" key="4">
    <source>
        <dbReference type="Proteomes" id="UP000030765"/>
    </source>
</evidence>
<dbReference type="EnsemblMetazoa" id="ASIC000692-RA">
    <property type="protein sequence ID" value="ASIC000692-PA"/>
    <property type="gene ID" value="ASIC000692"/>
</dbReference>
<dbReference type="Proteomes" id="UP000030765">
    <property type="component" value="Unassembled WGS sequence"/>
</dbReference>
<organism evidence="3 4">
    <name type="scientific">Anopheles sinensis</name>
    <name type="common">Mosquito</name>
    <dbReference type="NCBI Taxonomy" id="74873"/>
    <lineage>
        <taxon>Eukaryota</taxon>
        <taxon>Metazoa</taxon>
        <taxon>Ecdysozoa</taxon>
        <taxon>Arthropoda</taxon>
        <taxon>Hexapoda</taxon>
        <taxon>Insecta</taxon>
        <taxon>Pterygota</taxon>
        <taxon>Neoptera</taxon>
        <taxon>Endopterygota</taxon>
        <taxon>Diptera</taxon>
        <taxon>Nematocera</taxon>
        <taxon>Culicoidea</taxon>
        <taxon>Culicidae</taxon>
        <taxon>Anophelinae</taxon>
        <taxon>Anopheles</taxon>
    </lineage>
</organism>
<dbReference type="AlphaFoldDB" id="A0A084VAF6"/>
<sequence length="89" mass="9580">MEEQLDFRSATSLPRGLTDSDGDSVYQIGQASSPQQLSPRAGPAMRDYSRDGLFSPRAVSPESPPPGNGGPVFRTRNVPGRPMSPETDF</sequence>
<accession>A0A084VAF6</accession>
<evidence type="ECO:0000313" key="2">
    <source>
        <dbReference type="EMBL" id="KFB34950.1"/>
    </source>
</evidence>
<proteinExistence type="predicted"/>
<dbReference type="VEuPathDB" id="VectorBase:ASIS020996"/>
<reference evidence="3" key="2">
    <citation type="submission" date="2020-05" db="UniProtKB">
        <authorList>
            <consortium name="EnsemblMetazoa"/>
        </authorList>
    </citation>
    <scope>IDENTIFICATION</scope>
</reference>
<reference evidence="2 4" key="1">
    <citation type="journal article" date="2014" name="BMC Genomics">
        <title>Genome sequence of Anopheles sinensis provides insight into genetics basis of mosquito competence for malaria parasites.</title>
        <authorList>
            <person name="Zhou D."/>
            <person name="Zhang D."/>
            <person name="Ding G."/>
            <person name="Shi L."/>
            <person name="Hou Q."/>
            <person name="Ye Y."/>
            <person name="Xu Y."/>
            <person name="Zhou H."/>
            <person name="Xiong C."/>
            <person name="Li S."/>
            <person name="Yu J."/>
            <person name="Hong S."/>
            <person name="Yu X."/>
            <person name="Zou P."/>
            <person name="Chen C."/>
            <person name="Chang X."/>
            <person name="Wang W."/>
            <person name="Lv Y."/>
            <person name="Sun Y."/>
            <person name="Ma L."/>
            <person name="Shen B."/>
            <person name="Zhu C."/>
        </authorList>
    </citation>
    <scope>NUCLEOTIDE SEQUENCE [LARGE SCALE GENOMIC DNA]</scope>
</reference>
<dbReference type="VEuPathDB" id="VectorBase:ASIC000692"/>
<evidence type="ECO:0000313" key="3">
    <source>
        <dbReference type="EnsemblMetazoa" id="ASIC000692-PA"/>
    </source>
</evidence>
<keyword evidence="4" id="KW-1185">Reference proteome</keyword>
<dbReference type="EMBL" id="KE524146">
    <property type="protein sequence ID" value="KFB34950.1"/>
    <property type="molecule type" value="Genomic_DNA"/>
</dbReference>
<evidence type="ECO:0000256" key="1">
    <source>
        <dbReference type="SAM" id="MobiDB-lite"/>
    </source>
</evidence>
<gene>
    <name evidence="2" type="ORF">ZHAS_00000692</name>
</gene>
<name>A0A084VAF6_ANOSI</name>
<dbReference type="EMBL" id="ATLV01003492">
    <property type="status" value="NOT_ANNOTATED_CDS"/>
    <property type="molecule type" value="Genomic_DNA"/>
</dbReference>
<feature type="region of interest" description="Disordered" evidence="1">
    <location>
        <begin position="1"/>
        <end position="89"/>
    </location>
</feature>
<feature type="compositionally biased region" description="Polar residues" evidence="1">
    <location>
        <begin position="27"/>
        <end position="38"/>
    </location>
</feature>
<protein>
    <submittedName>
        <fullName evidence="2">AGAP010043-PA-like protein</fullName>
    </submittedName>
</protein>